<keyword evidence="9" id="KW-1278">Translocase</keyword>
<dbReference type="AlphaFoldDB" id="A0A7G2CTJ5"/>
<protein>
    <recommendedName>
        <fullName evidence="3 9">NADH-ubiquinone oxidoreductase chain 3</fullName>
        <ecNumber evidence="9">7.1.1.2</ecNumber>
    </recommendedName>
</protein>
<dbReference type="CTD" id="4537"/>
<dbReference type="RefSeq" id="YP_010999047.1">
    <property type="nucleotide sequence ID" value="NC_085166.1"/>
</dbReference>
<reference evidence="10" key="1">
    <citation type="submission" date="2020-08" db="EMBL/GenBank/DDBJ databases">
        <authorList>
            <person name="Santos-Garcia D."/>
            <person name="Santos-Garcia D."/>
            <person name="Santos-Garcia D."/>
        </authorList>
    </citation>
    <scope>NUCLEOTIDE SEQUENCE [LARGE SCALE GENOMIC DNA]</scope>
</reference>
<dbReference type="GO" id="GO:0031966">
    <property type="term" value="C:mitochondrial membrane"/>
    <property type="evidence" value="ECO:0007669"/>
    <property type="project" value="UniProtKB-SubCell"/>
</dbReference>
<comment type="catalytic activity">
    <reaction evidence="8 9">
        <text>a ubiquinone + NADH + 5 H(+)(in) = a ubiquinol + NAD(+) + 4 H(+)(out)</text>
        <dbReference type="Rhea" id="RHEA:29091"/>
        <dbReference type="Rhea" id="RHEA-COMP:9565"/>
        <dbReference type="Rhea" id="RHEA-COMP:9566"/>
        <dbReference type="ChEBI" id="CHEBI:15378"/>
        <dbReference type="ChEBI" id="CHEBI:16389"/>
        <dbReference type="ChEBI" id="CHEBI:17976"/>
        <dbReference type="ChEBI" id="CHEBI:57540"/>
        <dbReference type="ChEBI" id="CHEBI:57945"/>
        <dbReference type="EC" id="7.1.1.2"/>
    </reaction>
</comment>
<comment type="similarity">
    <text evidence="2 9">Belongs to the complex I subunit 3 family.</text>
</comment>
<keyword evidence="4 9" id="KW-0813">Transport</keyword>
<sequence>MKIFISFFLLISIVILLLTFIYKITSYNMKLMNNKSSTFECGFDIMSNLRLPFSLNFYIISIIFLIFDVELILLMPFVFMMKTMESMTMSTMMVMFFMILMLGFVYEWWMGLLNWLI</sequence>
<dbReference type="GO" id="GO:0008137">
    <property type="term" value="F:NADH dehydrogenase (ubiquinone) activity"/>
    <property type="evidence" value="ECO:0007669"/>
    <property type="project" value="UniProtKB-UniRule"/>
</dbReference>
<dbReference type="InterPro" id="IPR038430">
    <property type="entry name" value="NDAH_ubi_oxred_su3_sf"/>
</dbReference>
<comment type="function">
    <text evidence="9">Core subunit of the mitochondrial membrane respiratory chain NADH dehydrogenase (Complex I) which catalyzes electron transfer from NADH through the respiratory chain, using ubiquinone as an electron acceptor. Essential for the catalytic activity of complex I.</text>
</comment>
<dbReference type="GeneID" id="87692698"/>
<evidence type="ECO:0000256" key="8">
    <source>
        <dbReference type="ARBA" id="ARBA00049551"/>
    </source>
</evidence>
<evidence type="ECO:0000256" key="2">
    <source>
        <dbReference type="ARBA" id="ARBA00008472"/>
    </source>
</evidence>
<evidence type="ECO:0000256" key="7">
    <source>
        <dbReference type="ARBA" id="ARBA00023136"/>
    </source>
</evidence>
<evidence type="ECO:0000256" key="1">
    <source>
        <dbReference type="ARBA" id="ARBA00004370"/>
    </source>
</evidence>
<dbReference type="EC" id="7.1.1.2" evidence="9"/>
<keyword evidence="9" id="KW-0830">Ubiquinone</keyword>
<dbReference type="EMBL" id="LR877884">
    <property type="protein sequence ID" value="CAD5105722.1"/>
    <property type="molecule type" value="Genomic_DNA"/>
</dbReference>
<feature type="transmembrane region" description="Helical" evidence="9">
    <location>
        <begin position="7"/>
        <end position="25"/>
    </location>
</feature>
<feature type="transmembrane region" description="Helical" evidence="9">
    <location>
        <begin position="57"/>
        <end position="79"/>
    </location>
</feature>
<proteinExistence type="inferred from homology"/>
<keyword evidence="9" id="KW-0249">Electron transport</keyword>
<keyword evidence="6 9" id="KW-1133">Transmembrane helix</keyword>
<geneLocation type="mitochondrion" evidence="10"/>
<gene>
    <name evidence="10" type="primary">ND3</name>
    <name evidence="10" type="ORF">MTPEMO_0003</name>
</gene>
<keyword evidence="9" id="KW-0679">Respiratory chain</keyword>
<name>A0A7G2CTJ5_9HEMI</name>
<keyword evidence="9 10" id="KW-0496">Mitochondrion</keyword>
<evidence type="ECO:0000256" key="5">
    <source>
        <dbReference type="ARBA" id="ARBA00022692"/>
    </source>
</evidence>
<comment type="subcellular location">
    <subcellularLocation>
        <location evidence="1">Membrane</location>
    </subcellularLocation>
    <subcellularLocation>
        <location evidence="9">Mitochondrion membrane</location>
        <topology evidence="9">Multi-pass membrane protein</topology>
    </subcellularLocation>
</comment>
<evidence type="ECO:0000256" key="6">
    <source>
        <dbReference type="ARBA" id="ARBA00022989"/>
    </source>
</evidence>
<dbReference type="PANTHER" id="PTHR11058:SF9">
    <property type="entry name" value="NADH-UBIQUINONE OXIDOREDUCTASE CHAIN 3"/>
    <property type="match status" value="1"/>
</dbReference>
<keyword evidence="5 9" id="KW-0812">Transmembrane</keyword>
<keyword evidence="7 9" id="KW-0472">Membrane</keyword>
<evidence type="ECO:0000256" key="9">
    <source>
        <dbReference type="RuleBase" id="RU003640"/>
    </source>
</evidence>
<feature type="transmembrane region" description="Helical" evidence="9">
    <location>
        <begin position="91"/>
        <end position="109"/>
    </location>
</feature>
<evidence type="ECO:0000313" key="10">
    <source>
        <dbReference type="EMBL" id="CAD5105722.1"/>
    </source>
</evidence>
<evidence type="ECO:0000256" key="4">
    <source>
        <dbReference type="ARBA" id="ARBA00022448"/>
    </source>
</evidence>
<dbReference type="Pfam" id="PF00507">
    <property type="entry name" value="Oxidored_q4"/>
    <property type="match status" value="1"/>
</dbReference>
<organism evidence="10">
    <name type="scientific">Pealius mori</name>
    <dbReference type="NCBI Taxonomy" id="1453199"/>
    <lineage>
        <taxon>Eukaryota</taxon>
        <taxon>Metazoa</taxon>
        <taxon>Ecdysozoa</taxon>
        <taxon>Arthropoda</taxon>
        <taxon>Hexapoda</taxon>
        <taxon>Insecta</taxon>
        <taxon>Pterygota</taxon>
        <taxon>Neoptera</taxon>
        <taxon>Paraneoptera</taxon>
        <taxon>Hemiptera</taxon>
        <taxon>Sternorrhyncha</taxon>
        <taxon>Aleyrodoidea</taxon>
        <taxon>Aleyrodidae</taxon>
        <taxon>Aleyrodinae</taxon>
        <taxon>Pealius</taxon>
    </lineage>
</organism>
<accession>A0A7G2CTJ5</accession>
<dbReference type="Gene3D" id="1.20.58.1610">
    <property type="entry name" value="NADH:ubiquinone/plastoquinone oxidoreductase, chain 3"/>
    <property type="match status" value="1"/>
</dbReference>
<dbReference type="PANTHER" id="PTHR11058">
    <property type="entry name" value="NADH-UBIQUINONE OXIDOREDUCTASE CHAIN 3"/>
    <property type="match status" value="1"/>
</dbReference>
<keyword evidence="9" id="KW-0520">NAD</keyword>
<evidence type="ECO:0000256" key="3">
    <source>
        <dbReference type="ARBA" id="ARBA00021007"/>
    </source>
</evidence>
<dbReference type="GO" id="GO:0030964">
    <property type="term" value="C:NADH dehydrogenase complex"/>
    <property type="evidence" value="ECO:0007669"/>
    <property type="project" value="TreeGrafter"/>
</dbReference>
<dbReference type="InterPro" id="IPR000440">
    <property type="entry name" value="NADH_UbQ/plastoQ_OxRdtase_su3"/>
</dbReference>